<evidence type="ECO:0000313" key="3">
    <source>
        <dbReference type="Proteomes" id="UP000254792"/>
    </source>
</evidence>
<evidence type="ECO:0000259" key="1">
    <source>
        <dbReference type="Pfam" id="PF13391"/>
    </source>
</evidence>
<dbReference type="RefSeq" id="WP_115558657.1">
    <property type="nucleotide sequence ID" value="NZ_CP031376.1"/>
</dbReference>
<dbReference type="Proteomes" id="UP000254792">
    <property type="component" value="Chromosome"/>
</dbReference>
<sequence>MSEKIRVKMIHEDKTIDIVLYLVGFVLVKFEVIGKKANFKNIFFDKKNLISFEVFKNWFYLPYKIKTEDFKIVDEIDFYNKYKEFLNINFNEQRPKYGTEEMKYLTAFYLINNRNNSYAEIFEKENWIKFINIKTTNLGFIRGWRSYAAKIDNIKFYDPKSIKGRSGIKNELANDKNSRQYIRRKEINLICLYSFFEDDIEKAVEFLYGSAFSFDQLLDNSKINEIEFVNEKNVEIVTRDPMLQSRWRKRLIEIFGSCCISNCKITNNELLVASHIKPYSQCKNSEKFDLNNGLILCANHDKLFDRFLISFDSEKLSILISKNIYDDISTLNINSDSTLIGHFKSPEFIKYLKFHNLIWDIKNKDTYNK</sequence>
<name>A0A345Z594_9MOLU</name>
<proteinExistence type="predicted"/>
<dbReference type="Pfam" id="PF13391">
    <property type="entry name" value="HNH_2"/>
    <property type="match status" value="1"/>
</dbReference>
<dbReference type="AlphaFoldDB" id="A0A345Z594"/>
<dbReference type="EMBL" id="CP031376">
    <property type="protein sequence ID" value="AXK51773.1"/>
    <property type="molecule type" value="Genomic_DNA"/>
</dbReference>
<dbReference type="KEGG" id="salx:SALLE_v1c11030"/>
<keyword evidence="3" id="KW-1185">Reference proteome</keyword>
<organism evidence="2 3">
    <name type="scientific">Spiroplasma alleghenense</name>
    <dbReference type="NCBI Taxonomy" id="216931"/>
    <lineage>
        <taxon>Bacteria</taxon>
        <taxon>Bacillati</taxon>
        <taxon>Mycoplasmatota</taxon>
        <taxon>Mollicutes</taxon>
        <taxon>Entomoplasmatales</taxon>
        <taxon>Spiroplasmataceae</taxon>
        <taxon>Spiroplasma</taxon>
    </lineage>
</organism>
<evidence type="ECO:0000313" key="2">
    <source>
        <dbReference type="EMBL" id="AXK51773.1"/>
    </source>
</evidence>
<feature type="domain" description="HNH nuclease" evidence="1">
    <location>
        <begin position="258"/>
        <end position="312"/>
    </location>
</feature>
<protein>
    <recommendedName>
        <fullName evidence="1">HNH nuclease domain-containing protein</fullName>
    </recommendedName>
</protein>
<dbReference type="OrthoDB" id="5678128at2"/>
<reference evidence="2 3" key="1">
    <citation type="submission" date="2018-07" db="EMBL/GenBank/DDBJ databases">
        <title>Complete genome sequence of Spiroplasma alleghenense PLHS-1 (ATCC 51752).</title>
        <authorList>
            <person name="Chou L."/>
            <person name="Lee T.-Y."/>
            <person name="Tsai Y.-M."/>
            <person name="Kuo C.-H."/>
        </authorList>
    </citation>
    <scope>NUCLEOTIDE SEQUENCE [LARGE SCALE GENOMIC DNA]</scope>
    <source>
        <strain evidence="2 3">PLHS-1</strain>
    </source>
</reference>
<accession>A0A345Z594</accession>
<gene>
    <name evidence="2" type="ORF">SALLE_v1c11030</name>
</gene>
<dbReference type="InterPro" id="IPR003615">
    <property type="entry name" value="HNH_nuc"/>
</dbReference>